<evidence type="ECO:0000256" key="6">
    <source>
        <dbReference type="ARBA" id="ARBA00023136"/>
    </source>
</evidence>
<feature type="domain" description="ABC transmembrane type-1" evidence="8">
    <location>
        <begin position="78"/>
        <end position="263"/>
    </location>
</feature>
<evidence type="ECO:0000259" key="8">
    <source>
        <dbReference type="PROSITE" id="PS50928"/>
    </source>
</evidence>
<dbReference type="PROSITE" id="PS50928">
    <property type="entry name" value="ABC_TM1"/>
    <property type="match status" value="1"/>
</dbReference>
<dbReference type="AlphaFoldDB" id="A0AAJ4ZV84"/>
<keyword evidence="2 7" id="KW-0813">Transport</keyword>
<evidence type="ECO:0000256" key="2">
    <source>
        <dbReference type="ARBA" id="ARBA00022448"/>
    </source>
</evidence>
<proteinExistence type="inferred from homology"/>
<dbReference type="SUPFAM" id="SSF161098">
    <property type="entry name" value="MetI-like"/>
    <property type="match status" value="1"/>
</dbReference>
<dbReference type="EC" id="3.6.3.24" evidence="9"/>
<dbReference type="CDD" id="cd06261">
    <property type="entry name" value="TM_PBP2"/>
    <property type="match status" value="1"/>
</dbReference>
<keyword evidence="6 7" id="KW-0472">Membrane</keyword>
<dbReference type="Pfam" id="PF00528">
    <property type="entry name" value="BPD_transp_1"/>
    <property type="match status" value="1"/>
</dbReference>
<dbReference type="PANTHER" id="PTHR43386:SF1">
    <property type="entry name" value="D,D-DIPEPTIDE TRANSPORT SYSTEM PERMEASE PROTEIN DDPC-RELATED"/>
    <property type="match status" value="1"/>
</dbReference>
<comment type="similarity">
    <text evidence="7">Belongs to the binding-protein-dependent transport system permease family.</text>
</comment>
<dbReference type="Pfam" id="PF12911">
    <property type="entry name" value="OppC_N"/>
    <property type="match status" value="1"/>
</dbReference>
<sequence length="270" mass="29870">MSLVKKLSHVNYKKSFSLTILVIIGLLGIFAPLLMPHDPFAVDITRRFLAPTWQYPLGTDHLGRCVFSRILLGIRYSLGSALLIQMIAIILAIFLGAFVALKGGMIDFLFIRICDILLAFPTLVLAFGLLGLLGPSLKNVLIALIFTQLIYYSRMIRSLFIGMNEKVFIQAARISGTTGVGLIVRHYVPNVLPIIVTMVALDVGKVILEIAGFSFIGLGVQAPIPEWGMMVNEGKQYIRQHPELMLYPGLAIVLVVLLFNRLASSLKKFE</sequence>
<feature type="transmembrane region" description="Helical" evidence="7">
    <location>
        <begin position="16"/>
        <end position="35"/>
    </location>
</feature>
<feature type="transmembrane region" description="Helical" evidence="7">
    <location>
        <begin position="82"/>
        <end position="101"/>
    </location>
</feature>
<dbReference type="GeneID" id="48276979"/>
<dbReference type="InterPro" id="IPR025966">
    <property type="entry name" value="OppC_N"/>
</dbReference>
<keyword evidence="3" id="KW-1003">Cell membrane</keyword>
<feature type="transmembrane region" description="Helical" evidence="7">
    <location>
        <begin position="108"/>
        <end position="130"/>
    </location>
</feature>
<evidence type="ECO:0000256" key="1">
    <source>
        <dbReference type="ARBA" id="ARBA00004651"/>
    </source>
</evidence>
<reference evidence="9 10" key="1">
    <citation type="submission" date="2018-06" db="EMBL/GenBank/DDBJ databases">
        <authorList>
            <consortium name="Pathogen Informatics"/>
            <person name="Doyle S."/>
        </authorList>
    </citation>
    <scope>NUCLEOTIDE SEQUENCE [LARGE SCALE GENOMIC DNA]</scope>
    <source>
        <strain evidence="9 10">NCTC10338</strain>
    </source>
</reference>
<comment type="subcellular location">
    <subcellularLocation>
        <location evidence="1 7">Cell membrane</location>
        <topology evidence="1 7">Multi-pass membrane protein</topology>
    </subcellularLocation>
</comment>
<keyword evidence="9" id="KW-0378">Hydrolase</keyword>
<evidence type="ECO:0000313" key="10">
    <source>
        <dbReference type="Proteomes" id="UP000255295"/>
    </source>
</evidence>
<dbReference type="RefSeq" id="WP_024361742.1">
    <property type="nucleotide sequence ID" value="NZ_BJNS01000007.1"/>
</dbReference>
<gene>
    <name evidence="9" type="primary">nikC</name>
    <name evidence="9" type="ORF">NCTC10338_02256</name>
</gene>
<dbReference type="PANTHER" id="PTHR43386">
    <property type="entry name" value="OLIGOPEPTIDE TRANSPORT SYSTEM PERMEASE PROTEIN APPC"/>
    <property type="match status" value="1"/>
</dbReference>
<feature type="transmembrane region" description="Helical" evidence="7">
    <location>
        <begin position="244"/>
        <end position="263"/>
    </location>
</feature>
<dbReference type="InterPro" id="IPR000515">
    <property type="entry name" value="MetI-like"/>
</dbReference>
<feature type="transmembrane region" description="Helical" evidence="7">
    <location>
        <begin position="206"/>
        <end position="224"/>
    </location>
</feature>
<protein>
    <submittedName>
        <fullName evidence="9">Nickel import ABC transporter permease subunit NikC</fullName>
        <ecNumber evidence="9">3.6.3.24</ecNumber>
    </submittedName>
</protein>
<evidence type="ECO:0000256" key="3">
    <source>
        <dbReference type="ARBA" id="ARBA00022475"/>
    </source>
</evidence>
<keyword evidence="4 7" id="KW-0812">Transmembrane</keyword>
<dbReference type="GO" id="GO:0055085">
    <property type="term" value="P:transmembrane transport"/>
    <property type="evidence" value="ECO:0007669"/>
    <property type="project" value="InterPro"/>
</dbReference>
<organism evidence="9 10">
    <name type="scientific">Lysinibacillus sphaericus</name>
    <name type="common">Bacillus sphaericus</name>
    <dbReference type="NCBI Taxonomy" id="1421"/>
    <lineage>
        <taxon>Bacteria</taxon>
        <taxon>Bacillati</taxon>
        <taxon>Bacillota</taxon>
        <taxon>Bacilli</taxon>
        <taxon>Bacillales</taxon>
        <taxon>Bacillaceae</taxon>
        <taxon>Lysinibacillus</taxon>
    </lineage>
</organism>
<dbReference type="Gene3D" id="1.10.3720.10">
    <property type="entry name" value="MetI-like"/>
    <property type="match status" value="1"/>
</dbReference>
<evidence type="ECO:0000313" key="9">
    <source>
        <dbReference type="EMBL" id="SUV17165.1"/>
    </source>
</evidence>
<dbReference type="Proteomes" id="UP000255295">
    <property type="component" value="Unassembled WGS sequence"/>
</dbReference>
<keyword evidence="5 7" id="KW-1133">Transmembrane helix</keyword>
<evidence type="ECO:0000256" key="5">
    <source>
        <dbReference type="ARBA" id="ARBA00022989"/>
    </source>
</evidence>
<accession>A0AAJ4ZV84</accession>
<dbReference type="InterPro" id="IPR035906">
    <property type="entry name" value="MetI-like_sf"/>
</dbReference>
<evidence type="ECO:0000256" key="4">
    <source>
        <dbReference type="ARBA" id="ARBA00022692"/>
    </source>
</evidence>
<dbReference type="InterPro" id="IPR050366">
    <property type="entry name" value="BP-dependent_transpt_permease"/>
</dbReference>
<comment type="caution">
    <text evidence="9">The sequence shown here is derived from an EMBL/GenBank/DDBJ whole genome shotgun (WGS) entry which is preliminary data.</text>
</comment>
<dbReference type="EMBL" id="UFSZ01000001">
    <property type="protein sequence ID" value="SUV17165.1"/>
    <property type="molecule type" value="Genomic_DNA"/>
</dbReference>
<dbReference type="GO" id="GO:0005886">
    <property type="term" value="C:plasma membrane"/>
    <property type="evidence" value="ECO:0007669"/>
    <property type="project" value="UniProtKB-SubCell"/>
</dbReference>
<name>A0AAJ4ZV84_LYSSH</name>
<evidence type="ECO:0000256" key="7">
    <source>
        <dbReference type="RuleBase" id="RU363032"/>
    </source>
</evidence>
<feature type="transmembrane region" description="Helical" evidence="7">
    <location>
        <begin position="136"/>
        <end position="153"/>
    </location>
</feature>
<dbReference type="GO" id="GO:0016787">
    <property type="term" value="F:hydrolase activity"/>
    <property type="evidence" value="ECO:0007669"/>
    <property type="project" value="UniProtKB-KW"/>
</dbReference>